<evidence type="ECO:0000256" key="1">
    <source>
        <dbReference type="SAM" id="MobiDB-lite"/>
    </source>
</evidence>
<reference evidence="2 3" key="1">
    <citation type="journal article" date="2024" name="J Genomics">
        <title>Draft genome sequencing and assembly of Favolaschia claudopus CIRM-BRFM 2984 isolated from oak limbs.</title>
        <authorList>
            <person name="Navarro D."/>
            <person name="Drula E."/>
            <person name="Chaduli D."/>
            <person name="Cazenave R."/>
            <person name="Ahrendt S."/>
            <person name="Wang J."/>
            <person name="Lipzen A."/>
            <person name="Daum C."/>
            <person name="Barry K."/>
            <person name="Grigoriev I.V."/>
            <person name="Favel A."/>
            <person name="Rosso M.N."/>
            <person name="Martin F."/>
        </authorList>
    </citation>
    <scope>NUCLEOTIDE SEQUENCE [LARGE SCALE GENOMIC DNA]</scope>
    <source>
        <strain evidence="2 3">CIRM-BRFM 2984</strain>
    </source>
</reference>
<evidence type="ECO:0000313" key="3">
    <source>
        <dbReference type="Proteomes" id="UP001362999"/>
    </source>
</evidence>
<dbReference type="EMBL" id="JAWWNJ010000138">
    <property type="protein sequence ID" value="KAK6984423.1"/>
    <property type="molecule type" value="Genomic_DNA"/>
</dbReference>
<accession>A0AAV9ZJN3</accession>
<evidence type="ECO:0000313" key="2">
    <source>
        <dbReference type="EMBL" id="KAK6984423.1"/>
    </source>
</evidence>
<organism evidence="2 3">
    <name type="scientific">Favolaschia claudopus</name>
    <dbReference type="NCBI Taxonomy" id="2862362"/>
    <lineage>
        <taxon>Eukaryota</taxon>
        <taxon>Fungi</taxon>
        <taxon>Dikarya</taxon>
        <taxon>Basidiomycota</taxon>
        <taxon>Agaricomycotina</taxon>
        <taxon>Agaricomycetes</taxon>
        <taxon>Agaricomycetidae</taxon>
        <taxon>Agaricales</taxon>
        <taxon>Marasmiineae</taxon>
        <taxon>Mycenaceae</taxon>
        <taxon>Favolaschia</taxon>
    </lineage>
</organism>
<keyword evidence="3" id="KW-1185">Reference proteome</keyword>
<feature type="compositionally biased region" description="Basic residues" evidence="1">
    <location>
        <begin position="115"/>
        <end position="135"/>
    </location>
</feature>
<proteinExistence type="predicted"/>
<feature type="region of interest" description="Disordered" evidence="1">
    <location>
        <begin position="114"/>
        <end position="152"/>
    </location>
</feature>
<protein>
    <submittedName>
        <fullName evidence="2">Uncharacterized protein</fullName>
    </submittedName>
</protein>
<feature type="compositionally biased region" description="Low complexity" evidence="1">
    <location>
        <begin position="208"/>
        <end position="218"/>
    </location>
</feature>
<name>A0AAV9ZJN3_9AGAR</name>
<sequence>MIDALQTPLKPSLLMLIADQQVVEEITVSNPNPIGSRSASRSSFAMAKSRARRISFATSKSYSGSELGFGFGFGFGFGLGFWCTTEQGAERNLLRSLFEVSNGFDGGIKQDVCTGKRKAKKKKKKKKVSSGKRGARLAPRSSRRPADPFIAEGPKYATSKAKSFPNVIRNAEVNPPHFDAKLAATSAICYHSISKHTDSIVHPPRRPTTANSSSASSTVPHDIRYMSHASAYHLACSSRSMPFTYTVGSPNPSLATSLLPHPFPFPFIHHRPQNRDVLDRPAQDSRRAASVPTLSIGRRETRDLRPRLFSSWPAQRLGLPPVTVDTARRQPWNGSRARAVGHFLLLKTARLRHG</sequence>
<gene>
    <name evidence="2" type="ORF">R3P38DRAFT_3375109</name>
</gene>
<feature type="region of interest" description="Disordered" evidence="1">
    <location>
        <begin position="199"/>
        <end position="218"/>
    </location>
</feature>
<dbReference type="AlphaFoldDB" id="A0AAV9ZJN3"/>
<comment type="caution">
    <text evidence="2">The sequence shown here is derived from an EMBL/GenBank/DDBJ whole genome shotgun (WGS) entry which is preliminary data.</text>
</comment>
<dbReference type="Proteomes" id="UP001362999">
    <property type="component" value="Unassembled WGS sequence"/>
</dbReference>